<name>A0AAW0RFC2_9HYPO</name>
<dbReference type="PROSITE" id="PS00562">
    <property type="entry name" value="CBM1_1"/>
    <property type="match status" value="1"/>
</dbReference>
<dbReference type="SUPFAM" id="SSF57180">
    <property type="entry name" value="Cellulose-binding domain"/>
    <property type="match status" value="1"/>
</dbReference>
<keyword evidence="1 3" id="KW-0732">Signal</keyword>
<dbReference type="PROSITE" id="PS51164">
    <property type="entry name" value="CBM1_2"/>
    <property type="match status" value="1"/>
</dbReference>
<feature type="signal peptide" evidence="3">
    <location>
        <begin position="1"/>
        <end position="18"/>
    </location>
</feature>
<evidence type="ECO:0000256" key="1">
    <source>
        <dbReference type="ARBA" id="ARBA00022729"/>
    </source>
</evidence>
<comment type="caution">
    <text evidence="5">The sequence shown here is derived from an EMBL/GenBank/DDBJ whole genome shotgun (WGS) entry which is preliminary data.</text>
</comment>
<dbReference type="GO" id="GO:0030248">
    <property type="term" value="F:cellulose binding"/>
    <property type="evidence" value="ECO:0007669"/>
    <property type="project" value="InterPro"/>
</dbReference>
<evidence type="ECO:0000256" key="2">
    <source>
        <dbReference type="SAM" id="MobiDB-lite"/>
    </source>
</evidence>
<dbReference type="Proteomes" id="UP001397290">
    <property type="component" value="Unassembled WGS sequence"/>
</dbReference>
<dbReference type="InterPro" id="IPR000254">
    <property type="entry name" value="CBD"/>
</dbReference>
<dbReference type="GO" id="GO:0005975">
    <property type="term" value="P:carbohydrate metabolic process"/>
    <property type="evidence" value="ECO:0007669"/>
    <property type="project" value="InterPro"/>
</dbReference>
<organism evidence="5 6">
    <name type="scientific">Beauveria asiatica</name>
    <dbReference type="NCBI Taxonomy" id="1069075"/>
    <lineage>
        <taxon>Eukaryota</taxon>
        <taxon>Fungi</taxon>
        <taxon>Dikarya</taxon>
        <taxon>Ascomycota</taxon>
        <taxon>Pezizomycotina</taxon>
        <taxon>Sordariomycetes</taxon>
        <taxon>Hypocreomycetidae</taxon>
        <taxon>Hypocreales</taxon>
        <taxon>Cordycipitaceae</taxon>
        <taxon>Beauveria</taxon>
    </lineage>
</organism>
<protein>
    <recommendedName>
        <fullName evidence="4">CBM1 domain-containing protein</fullName>
    </recommendedName>
</protein>
<dbReference type="GO" id="GO:0005576">
    <property type="term" value="C:extracellular region"/>
    <property type="evidence" value="ECO:0007669"/>
    <property type="project" value="InterPro"/>
</dbReference>
<dbReference type="Pfam" id="PF00734">
    <property type="entry name" value="CBM_1"/>
    <property type="match status" value="1"/>
</dbReference>
<dbReference type="EMBL" id="JAAHCF010001697">
    <property type="protein sequence ID" value="KAK8140756.1"/>
    <property type="molecule type" value="Genomic_DNA"/>
</dbReference>
<feature type="region of interest" description="Disordered" evidence="2">
    <location>
        <begin position="216"/>
        <end position="266"/>
    </location>
</feature>
<gene>
    <name evidence="5" type="ORF">G3M48_002124</name>
</gene>
<proteinExistence type="predicted"/>
<evidence type="ECO:0000313" key="5">
    <source>
        <dbReference type="EMBL" id="KAK8140756.1"/>
    </source>
</evidence>
<sequence length="308" mass="33704">MHVSTLLSLAAAGALVASMPYNEANQQLTGSAKRLVDDQGSGILLANRNGPRDWAKEENLLYDLLIQYRKDQNLPKPEIPRSHSLNIVAKTHATNPFFETSGSTCNAHSWPAKKEAKWESCCFDLDNPAAHPCMWDKPRELTSYQGNGFEVYYGGDPEVYTSEDTAEECLKALQKSPPHNDVLVNKGPWTTEWKAVGVGMAKGQCAIWFGHEEDVATSPDSQTAQDGLETPGDQEQQVGHEEPSNPDPNPNPTPTQTPNADTTPDNDTRVAAIWAQCGGRTWTGPTACAEGLVCKKFGDWYSQCKPMA</sequence>
<feature type="domain" description="CBM1" evidence="4">
    <location>
        <begin position="269"/>
        <end position="305"/>
    </location>
</feature>
<dbReference type="SMART" id="SM00236">
    <property type="entry name" value="fCBD"/>
    <property type="match status" value="1"/>
</dbReference>
<evidence type="ECO:0000313" key="6">
    <source>
        <dbReference type="Proteomes" id="UP001397290"/>
    </source>
</evidence>
<dbReference type="InterPro" id="IPR035971">
    <property type="entry name" value="CBD_sf"/>
</dbReference>
<reference evidence="5 6" key="1">
    <citation type="submission" date="2020-02" db="EMBL/GenBank/DDBJ databases">
        <title>Comparative genomics of the hypocrealean fungal genus Beauvera.</title>
        <authorList>
            <person name="Showalter D.N."/>
            <person name="Bushley K.E."/>
            <person name="Rehner S.A."/>
        </authorList>
    </citation>
    <scope>NUCLEOTIDE SEQUENCE [LARGE SCALE GENOMIC DNA]</scope>
    <source>
        <strain evidence="5 6">ARSEF4384</strain>
    </source>
</reference>
<keyword evidence="6" id="KW-1185">Reference proteome</keyword>
<dbReference type="AlphaFoldDB" id="A0AAW0RFC2"/>
<feature type="compositionally biased region" description="Low complexity" evidence="2">
    <location>
        <begin position="256"/>
        <end position="265"/>
    </location>
</feature>
<feature type="chain" id="PRO_5043362464" description="CBM1 domain-containing protein" evidence="3">
    <location>
        <begin position="19"/>
        <end position="308"/>
    </location>
</feature>
<evidence type="ECO:0000256" key="3">
    <source>
        <dbReference type="SAM" id="SignalP"/>
    </source>
</evidence>
<feature type="compositionally biased region" description="Pro residues" evidence="2">
    <location>
        <begin position="245"/>
        <end position="255"/>
    </location>
</feature>
<evidence type="ECO:0000259" key="4">
    <source>
        <dbReference type="PROSITE" id="PS51164"/>
    </source>
</evidence>
<accession>A0AAW0RFC2</accession>